<proteinExistence type="inferred from homology"/>
<dbReference type="PANTHER" id="PTHR42930">
    <property type="entry name" value="PHOSPHATE-SPECIFIC TRANSPORT SYSTEM ACCESSORY PROTEIN PHOU"/>
    <property type="match status" value="1"/>
</dbReference>
<dbReference type="InterPro" id="IPR038078">
    <property type="entry name" value="PhoU-like_sf"/>
</dbReference>
<protein>
    <recommendedName>
        <fullName evidence="7">Phosphate-specific transport system accessory protein PhoU</fullName>
    </recommendedName>
</protein>
<dbReference type="RefSeq" id="WP_203367992.1">
    <property type="nucleotide sequence ID" value="NZ_WSFT01000053.1"/>
</dbReference>
<dbReference type="GO" id="GO:0045936">
    <property type="term" value="P:negative regulation of phosphate metabolic process"/>
    <property type="evidence" value="ECO:0007669"/>
    <property type="project" value="InterPro"/>
</dbReference>
<evidence type="ECO:0000313" key="9">
    <source>
        <dbReference type="EMBL" id="MBS4540101.1"/>
    </source>
</evidence>
<evidence type="ECO:0000256" key="1">
    <source>
        <dbReference type="ARBA" id="ARBA00004496"/>
    </source>
</evidence>
<evidence type="ECO:0000256" key="3">
    <source>
        <dbReference type="ARBA" id="ARBA00011738"/>
    </source>
</evidence>
<name>A0A942UZW4_9FIRM</name>
<evidence type="ECO:0000256" key="5">
    <source>
        <dbReference type="ARBA" id="ARBA00022490"/>
    </source>
</evidence>
<dbReference type="GO" id="GO:0030643">
    <property type="term" value="P:intracellular phosphate ion homeostasis"/>
    <property type="evidence" value="ECO:0007669"/>
    <property type="project" value="InterPro"/>
</dbReference>
<dbReference type="InterPro" id="IPR026022">
    <property type="entry name" value="PhoU_dom"/>
</dbReference>
<comment type="similarity">
    <text evidence="2 7">Belongs to the PhoU family.</text>
</comment>
<comment type="subunit">
    <text evidence="3 7">Homodimer.</text>
</comment>
<dbReference type="Gene3D" id="1.20.58.220">
    <property type="entry name" value="Phosphate transport system protein phou homolog 2, domain 2"/>
    <property type="match status" value="1"/>
</dbReference>
<keyword evidence="5 7" id="KW-0963">Cytoplasm</keyword>
<reference evidence="9" key="1">
    <citation type="submission" date="2019-12" db="EMBL/GenBank/DDBJ databases">
        <title>Clostridiaceae gen. nov. sp. nov., isolated from sediment in Xinjiang, China.</title>
        <authorList>
            <person name="Zhang R."/>
        </authorList>
    </citation>
    <scope>NUCLEOTIDE SEQUENCE</scope>
    <source>
        <strain evidence="9">D2Q-11</strain>
    </source>
</reference>
<evidence type="ECO:0000256" key="6">
    <source>
        <dbReference type="ARBA" id="ARBA00022592"/>
    </source>
</evidence>
<feature type="domain" description="PhoU" evidence="8">
    <location>
        <begin position="16"/>
        <end position="103"/>
    </location>
</feature>
<organism evidence="9 10">
    <name type="scientific">Anaeromonas frigoriresistens</name>
    <dbReference type="NCBI Taxonomy" id="2683708"/>
    <lineage>
        <taxon>Bacteria</taxon>
        <taxon>Bacillati</taxon>
        <taxon>Bacillota</taxon>
        <taxon>Tissierellia</taxon>
        <taxon>Tissierellales</taxon>
        <taxon>Thermohalobacteraceae</taxon>
        <taxon>Anaeromonas</taxon>
    </lineage>
</organism>
<dbReference type="AlphaFoldDB" id="A0A942UZW4"/>
<feature type="domain" description="PhoU" evidence="8">
    <location>
        <begin position="119"/>
        <end position="204"/>
    </location>
</feature>
<comment type="subcellular location">
    <subcellularLocation>
        <location evidence="1 7">Cytoplasm</location>
    </subcellularLocation>
</comment>
<dbReference type="PIRSF" id="PIRSF003107">
    <property type="entry name" value="PhoU"/>
    <property type="match status" value="1"/>
</dbReference>
<evidence type="ECO:0000256" key="2">
    <source>
        <dbReference type="ARBA" id="ARBA00008107"/>
    </source>
</evidence>
<keyword evidence="4 7" id="KW-0813">Transport</keyword>
<comment type="function">
    <text evidence="7">Plays a role in the regulation of phosphate uptake.</text>
</comment>
<keyword evidence="6 7" id="KW-0592">Phosphate transport</keyword>
<dbReference type="GO" id="GO:0005737">
    <property type="term" value="C:cytoplasm"/>
    <property type="evidence" value="ECO:0007669"/>
    <property type="project" value="UniProtKB-SubCell"/>
</dbReference>
<dbReference type="GO" id="GO:0006817">
    <property type="term" value="P:phosphate ion transport"/>
    <property type="evidence" value="ECO:0007669"/>
    <property type="project" value="UniProtKB-KW"/>
</dbReference>
<keyword evidence="10" id="KW-1185">Reference proteome</keyword>
<dbReference type="EMBL" id="WSFT01000053">
    <property type="protein sequence ID" value="MBS4540101.1"/>
    <property type="molecule type" value="Genomic_DNA"/>
</dbReference>
<dbReference type="NCBIfam" id="TIGR02135">
    <property type="entry name" value="phoU_full"/>
    <property type="match status" value="1"/>
</dbReference>
<dbReference type="Pfam" id="PF01895">
    <property type="entry name" value="PhoU"/>
    <property type="match status" value="2"/>
</dbReference>
<gene>
    <name evidence="9" type="primary">phoU</name>
    <name evidence="9" type="ORF">GOQ27_16605</name>
</gene>
<evidence type="ECO:0000256" key="4">
    <source>
        <dbReference type="ARBA" id="ARBA00022448"/>
    </source>
</evidence>
<dbReference type="PANTHER" id="PTHR42930:SF3">
    <property type="entry name" value="PHOSPHATE-SPECIFIC TRANSPORT SYSTEM ACCESSORY PROTEIN PHOU"/>
    <property type="match status" value="1"/>
</dbReference>
<evidence type="ECO:0000259" key="8">
    <source>
        <dbReference type="Pfam" id="PF01895"/>
    </source>
</evidence>
<comment type="caution">
    <text evidence="9">The sequence shown here is derived from an EMBL/GenBank/DDBJ whole genome shotgun (WGS) entry which is preliminary data.</text>
</comment>
<evidence type="ECO:0000256" key="7">
    <source>
        <dbReference type="PIRNR" id="PIRNR003107"/>
    </source>
</evidence>
<dbReference type="Proteomes" id="UP000724672">
    <property type="component" value="Unassembled WGS sequence"/>
</dbReference>
<dbReference type="FunFam" id="1.20.58.220:FF:000004">
    <property type="entry name" value="Phosphate-specific transport system accessory protein PhoU"/>
    <property type="match status" value="1"/>
</dbReference>
<dbReference type="SUPFAM" id="SSF109755">
    <property type="entry name" value="PhoU-like"/>
    <property type="match status" value="1"/>
</dbReference>
<accession>A0A942UZW4</accession>
<dbReference type="InterPro" id="IPR028366">
    <property type="entry name" value="PhoU"/>
</dbReference>
<evidence type="ECO:0000313" key="10">
    <source>
        <dbReference type="Proteomes" id="UP000724672"/>
    </source>
</evidence>
<sequence length="215" mass="25094">MRKYFDKELENLHDSLLKMGVMVEEMIDISIDSLLKQDDVLADKVIELDDRVDEMEIKIEKKCLELIALQQPMAKDLRDISAILKIITDLERIGDHGVNIAKVTKKLSKEDYIKPLIDIPRMANISKKMIRKSLDSFVKKDIELAKEAAKMDDEIDDIYEKIYLELLEMLTQNKEIMTQVVNLLFIGRYIERIADHTTNICERIIYMVSGIRVEY</sequence>